<dbReference type="NCBIfam" id="TIGR02810">
    <property type="entry name" value="agaZ_gatZ"/>
    <property type="match status" value="1"/>
</dbReference>
<dbReference type="PANTHER" id="PTHR32502">
    <property type="entry name" value="N-ACETYLGALACTOSAMINE PERMEASE II COMPONENT-RELATED"/>
    <property type="match status" value="1"/>
</dbReference>
<comment type="pathway">
    <text evidence="1">Carbohydrate metabolism.</text>
</comment>
<accession>A0A430HTN9</accession>
<dbReference type="Gene3D" id="3.20.20.70">
    <property type="entry name" value="Aldolase class I"/>
    <property type="match status" value="1"/>
</dbReference>
<dbReference type="InterPro" id="IPR013785">
    <property type="entry name" value="Aldolase_TIM"/>
</dbReference>
<dbReference type="RefSeq" id="WP_126072243.1">
    <property type="nucleotide sequence ID" value="NZ_CP051166.1"/>
</dbReference>
<comment type="caution">
    <text evidence="2">The sequence shown here is derived from an EMBL/GenBank/DDBJ whole genome shotgun (WGS) entry which is preliminary data.</text>
</comment>
<dbReference type="AlphaFoldDB" id="A0A430HTN9"/>
<keyword evidence="2" id="KW-0456">Lyase</keyword>
<dbReference type="PIRSF" id="PIRSF009264">
    <property type="entry name" value="TagBP_ald_AgaZ"/>
    <property type="match status" value="1"/>
</dbReference>
<protein>
    <submittedName>
        <fullName evidence="2">D-tagatose-bisphosphate aldolase, class II, non-catalytic subunit</fullName>
        <ecNumber evidence="2">4.1.2.40</ecNumber>
    </submittedName>
</protein>
<dbReference type="GO" id="GO:0005975">
    <property type="term" value="P:carbohydrate metabolic process"/>
    <property type="evidence" value="ECO:0007669"/>
    <property type="project" value="InterPro"/>
</dbReference>
<dbReference type="SUPFAM" id="SSF51569">
    <property type="entry name" value="Aldolase"/>
    <property type="match status" value="1"/>
</dbReference>
<dbReference type="Proteomes" id="UP000278085">
    <property type="component" value="Unassembled WGS sequence"/>
</dbReference>
<name>A0A430HTN9_9BURK</name>
<sequence>MKALLNIIRQHKAGAPVGIYSVCSAHPVVLEAALREGLAHGTPVLIEATSNQVNQFGGYTGMKPADFHRFVMAIADRVGFPRDLVLLGGDHLGPNCWQSAPSDEAMNKSDVLIEQYVAAGFRKIHLDCSMSCKDDPAPLPEHVVAARAARLCAVAERTWRRCGGEAPVYVIGTEVPVPGGAQEDLHDLQATSPEAAAGTIAAHRAAFAAAGLEAAWERIVGLVVQPGVEFDHHKVIDYRAPLAQALSAYIESDALMVYEAHSTDYQTPANLKSLVRDHFAILKVGPAATFALRETLWALADIEHEWLGARRSAGLKSVVLDTMRARPAYWRGYYADPAREQVDLQFSLSDRIRYYWPAPEVRQACEAMLANLDRDPPPLTLVSQYLPDQYAAIRAGRIAANTGHLLQAGVSALLRQYRYACSPTAGHLELAQ</sequence>
<dbReference type="EC" id="4.1.2.40" evidence="2"/>
<dbReference type="PANTHER" id="PTHR32502:SF2">
    <property type="entry name" value="D-TAGATOSE-1,6-BISPHOSPHATE ALDOLASE SUBUNIT KBAZ"/>
    <property type="match status" value="1"/>
</dbReference>
<gene>
    <name evidence="2" type="ORF">EJB06_01600</name>
</gene>
<dbReference type="GO" id="GO:0009401">
    <property type="term" value="P:phosphoenolpyruvate-dependent sugar phosphotransferase system"/>
    <property type="evidence" value="ECO:0007669"/>
    <property type="project" value="TreeGrafter"/>
</dbReference>
<dbReference type="Gene3D" id="1.10.400.20">
    <property type="entry name" value="putative tagatose 6-phosphate kinase domain like"/>
    <property type="match status" value="1"/>
</dbReference>
<dbReference type="EMBL" id="RXLQ01000001">
    <property type="protein sequence ID" value="RSZ60859.1"/>
    <property type="molecule type" value="Genomic_DNA"/>
</dbReference>
<dbReference type="OrthoDB" id="1672942at2"/>
<evidence type="ECO:0000313" key="2">
    <source>
        <dbReference type="EMBL" id="RSZ60859.1"/>
    </source>
</evidence>
<dbReference type="InterPro" id="IPR050303">
    <property type="entry name" value="GatZ_KbaZ_carbometab"/>
</dbReference>
<reference evidence="2 3" key="1">
    <citation type="submission" date="2018-12" db="EMBL/GenBank/DDBJ databases">
        <authorList>
            <person name="Yang E."/>
        </authorList>
    </citation>
    <scope>NUCLEOTIDE SEQUENCE [LARGE SCALE GENOMIC DNA]</scope>
    <source>
        <strain evidence="2 3">SOD</strain>
    </source>
</reference>
<organism evidence="2 3">
    <name type="scientific">Massilia atriviolacea</name>
    <dbReference type="NCBI Taxonomy" id="2495579"/>
    <lineage>
        <taxon>Bacteria</taxon>
        <taxon>Pseudomonadati</taxon>
        <taxon>Pseudomonadota</taxon>
        <taxon>Betaproteobacteria</taxon>
        <taxon>Burkholderiales</taxon>
        <taxon>Oxalobacteraceae</taxon>
        <taxon>Telluria group</taxon>
        <taxon>Massilia</taxon>
    </lineage>
</organism>
<proteinExistence type="predicted"/>
<keyword evidence="3" id="KW-1185">Reference proteome</keyword>
<dbReference type="GO" id="GO:0005886">
    <property type="term" value="C:plasma membrane"/>
    <property type="evidence" value="ECO:0007669"/>
    <property type="project" value="TreeGrafter"/>
</dbReference>
<evidence type="ECO:0000256" key="1">
    <source>
        <dbReference type="ARBA" id="ARBA00005007"/>
    </source>
</evidence>
<evidence type="ECO:0000313" key="3">
    <source>
        <dbReference type="Proteomes" id="UP000278085"/>
    </source>
</evidence>
<dbReference type="GO" id="GO:0009025">
    <property type="term" value="F:tagatose-bisphosphate aldolase activity"/>
    <property type="evidence" value="ECO:0007669"/>
    <property type="project" value="UniProtKB-EC"/>
</dbReference>
<dbReference type="InterPro" id="IPR012062">
    <property type="entry name" value="GatZ/KbaZ-like"/>
</dbReference>
<dbReference type="Pfam" id="PF08013">
    <property type="entry name" value="GatZ_KbaZ-like"/>
    <property type="match status" value="1"/>
</dbReference>